<dbReference type="EMBL" id="JAPQKO010000002">
    <property type="protein sequence ID" value="KAJ5180642.1"/>
    <property type="molecule type" value="Genomic_DNA"/>
</dbReference>
<accession>A0A9W9IMU2</accession>
<keyword evidence="2" id="KW-1133">Transmembrane helix</keyword>
<evidence type="ECO:0000256" key="1">
    <source>
        <dbReference type="SAM" id="Coils"/>
    </source>
</evidence>
<dbReference type="Proteomes" id="UP001146351">
    <property type="component" value="Unassembled WGS sequence"/>
</dbReference>
<comment type="caution">
    <text evidence="3">The sequence shown here is derived from an EMBL/GenBank/DDBJ whole genome shotgun (WGS) entry which is preliminary data.</text>
</comment>
<keyword evidence="4" id="KW-1185">Reference proteome</keyword>
<name>A0A9W9IMU2_9EURO</name>
<proteinExistence type="predicted"/>
<keyword evidence="2" id="KW-0472">Membrane</keyword>
<feature type="coiled-coil region" evidence="1">
    <location>
        <begin position="127"/>
        <end position="296"/>
    </location>
</feature>
<feature type="transmembrane region" description="Helical" evidence="2">
    <location>
        <begin position="48"/>
        <end position="70"/>
    </location>
</feature>
<evidence type="ECO:0000313" key="4">
    <source>
        <dbReference type="Proteomes" id="UP001146351"/>
    </source>
</evidence>
<protein>
    <submittedName>
        <fullName evidence="3">Uncharacterized protein</fullName>
    </submittedName>
</protein>
<gene>
    <name evidence="3" type="ORF">N7492_003852</name>
</gene>
<reference evidence="3" key="1">
    <citation type="submission" date="2022-11" db="EMBL/GenBank/DDBJ databases">
        <authorList>
            <person name="Petersen C."/>
        </authorList>
    </citation>
    <scope>NUCLEOTIDE SEQUENCE</scope>
    <source>
        <strain evidence="3">IBT 21917</strain>
    </source>
</reference>
<evidence type="ECO:0000313" key="3">
    <source>
        <dbReference type="EMBL" id="KAJ5180642.1"/>
    </source>
</evidence>
<organism evidence="3 4">
    <name type="scientific">Penicillium capsulatum</name>
    <dbReference type="NCBI Taxonomy" id="69766"/>
    <lineage>
        <taxon>Eukaryota</taxon>
        <taxon>Fungi</taxon>
        <taxon>Dikarya</taxon>
        <taxon>Ascomycota</taxon>
        <taxon>Pezizomycotina</taxon>
        <taxon>Eurotiomycetes</taxon>
        <taxon>Eurotiomycetidae</taxon>
        <taxon>Eurotiales</taxon>
        <taxon>Aspergillaceae</taxon>
        <taxon>Penicillium</taxon>
    </lineage>
</organism>
<sequence>MALPSAPSPLLEESNALAIRSPGDLDIREYTDGISNEHSLLKRDASPMSGGIIALWYAAAPLAAFGGLVFSRTGSKIMLVFVVPALFAFVLSMIYGTKNSLDDIAKTSQDIDIRDSKRNNDPTEEENRRIRNDLEKVQLQIQATVQDLQKGDQRLKKIQQQIQEAEFERKKKQMEFDEEKLKFDKGELKNKMEELKRQRVKWADDDADGAQKLQDDATDRERKAIEFFKNSLEKTKFELADLQRKHDAALKKDEISDITKSVDTLTKIINEENDIVKSAKELAERMEKAKDRSEQMPSFKAAKILMIFPQGYKKTMKNTGMPANL</sequence>
<keyword evidence="2" id="KW-0812">Transmembrane</keyword>
<feature type="transmembrane region" description="Helical" evidence="2">
    <location>
        <begin position="77"/>
        <end position="96"/>
    </location>
</feature>
<reference evidence="3" key="2">
    <citation type="journal article" date="2023" name="IMA Fungus">
        <title>Comparative genomic study of the Penicillium genus elucidates a diverse pangenome and 15 lateral gene transfer events.</title>
        <authorList>
            <person name="Petersen C."/>
            <person name="Sorensen T."/>
            <person name="Nielsen M.R."/>
            <person name="Sondergaard T.E."/>
            <person name="Sorensen J.L."/>
            <person name="Fitzpatrick D.A."/>
            <person name="Frisvad J.C."/>
            <person name="Nielsen K.L."/>
        </authorList>
    </citation>
    <scope>NUCLEOTIDE SEQUENCE</scope>
    <source>
        <strain evidence="3">IBT 21917</strain>
    </source>
</reference>
<evidence type="ECO:0000256" key="2">
    <source>
        <dbReference type="SAM" id="Phobius"/>
    </source>
</evidence>
<dbReference type="AlphaFoldDB" id="A0A9W9IMU2"/>
<keyword evidence="1" id="KW-0175">Coiled coil</keyword>